<dbReference type="RefSeq" id="WP_235056732.1">
    <property type="nucleotide sequence ID" value="NZ_JAKFHA010000029.1"/>
</dbReference>
<evidence type="ECO:0000313" key="2">
    <source>
        <dbReference type="Proteomes" id="UP001165378"/>
    </source>
</evidence>
<evidence type="ECO:0000313" key="1">
    <source>
        <dbReference type="EMBL" id="MCF2532011.1"/>
    </source>
</evidence>
<dbReference type="EMBL" id="JAKFHA010000029">
    <property type="protein sequence ID" value="MCF2532011.1"/>
    <property type="molecule type" value="Genomic_DNA"/>
</dbReference>
<dbReference type="AlphaFoldDB" id="A0AA41Q797"/>
<keyword evidence="2" id="KW-1185">Reference proteome</keyword>
<dbReference type="Proteomes" id="UP001165378">
    <property type="component" value="Unassembled WGS sequence"/>
</dbReference>
<accession>A0AA41Q797</accession>
<name>A0AA41Q797_9ACTN</name>
<comment type="caution">
    <text evidence="1">The sequence shown here is derived from an EMBL/GenBank/DDBJ whole genome shotgun (WGS) entry which is preliminary data.</text>
</comment>
<gene>
    <name evidence="1" type="ORF">LZ495_33010</name>
</gene>
<proteinExistence type="predicted"/>
<reference evidence="1" key="1">
    <citation type="submission" date="2022-01" db="EMBL/GenBank/DDBJ databases">
        <title>Genome-Based Taxonomic Classification of the Phylum Actinobacteria.</title>
        <authorList>
            <person name="Gao Y."/>
        </authorList>
    </citation>
    <scope>NUCLEOTIDE SEQUENCE</scope>
    <source>
        <strain evidence="1">KLBMP 8922</strain>
    </source>
</reference>
<protein>
    <submittedName>
        <fullName evidence="1">Uncharacterized protein</fullName>
    </submittedName>
</protein>
<organism evidence="1 2">
    <name type="scientific">Yinghuangia soli</name>
    <dbReference type="NCBI Taxonomy" id="2908204"/>
    <lineage>
        <taxon>Bacteria</taxon>
        <taxon>Bacillati</taxon>
        <taxon>Actinomycetota</taxon>
        <taxon>Actinomycetes</taxon>
        <taxon>Kitasatosporales</taxon>
        <taxon>Streptomycetaceae</taxon>
        <taxon>Yinghuangia</taxon>
    </lineage>
</organism>
<sequence length="76" mass="8917">MVFRYRGEAYDFSRADVEARMRGIAPDRITTYFMVIGGYHYPVKQVARTCMGVYDQQSRDSRRFLISAGFTIHRLD</sequence>